<dbReference type="GO" id="GO:0003676">
    <property type="term" value="F:nucleic acid binding"/>
    <property type="evidence" value="ECO:0007669"/>
    <property type="project" value="InterPro"/>
</dbReference>
<dbReference type="EMBL" id="BMGL01000008">
    <property type="protein sequence ID" value="GGE15057.1"/>
    <property type="molecule type" value="Genomic_DNA"/>
</dbReference>
<dbReference type="GO" id="GO:0008168">
    <property type="term" value="F:methyltransferase activity"/>
    <property type="evidence" value="ECO:0007669"/>
    <property type="project" value="UniProtKB-KW"/>
</dbReference>
<accession>A0A916ZVC1</accession>
<dbReference type="NCBIfam" id="TIGR00095">
    <property type="entry name" value="16S rRNA (guanine(966)-N(2))-methyltransferase RsmD"/>
    <property type="match status" value="1"/>
</dbReference>
<dbReference type="RefSeq" id="WP_188406254.1">
    <property type="nucleotide sequence ID" value="NZ_BMGL01000008.1"/>
</dbReference>
<dbReference type="InterPro" id="IPR004398">
    <property type="entry name" value="RNA_MeTrfase_RsmD"/>
</dbReference>
<comment type="caution">
    <text evidence="3">The sequence shown here is derived from an EMBL/GenBank/DDBJ whole genome shotgun (WGS) entry which is preliminary data.</text>
</comment>
<dbReference type="Pfam" id="PF03602">
    <property type="entry name" value="Cons_hypoth95"/>
    <property type="match status" value="1"/>
</dbReference>
<dbReference type="AlphaFoldDB" id="A0A916ZVC1"/>
<dbReference type="Gene3D" id="3.40.50.150">
    <property type="entry name" value="Vaccinia Virus protein VP39"/>
    <property type="match status" value="1"/>
</dbReference>
<dbReference type="Proteomes" id="UP000599688">
    <property type="component" value="Unassembled WGS sequence"/>
</dbReference>
<name>A0A916ZVC1_9FLAO</name>
<keyword evidence="4" id="KW-1185">Reference proteome</keyword>
<dbReference type="PANTHER" id="PTHR43542">
    <property type="entry name" value="METHYLTRANSFERASE"/>
    <property type="match status" value="1"/>
</dbReference>
<evidence type="ECO:0000256" key="1">
    <source>
        <dbReference type="ARBA" id="ARBA00022603"/>
    </source>
</evidence>
<dbReference type="PANTHER" id="PTHR43542:SF1">
    <property type="entry name" value="METHYLTRANSFERASE"/>
    <property type="match status" value="1"/>
</dbReference>
<dbReference type="InterPro" id="IPR029063">
    <property type="entry name" value="SAM-dependent_MTases_sf"/>
</dbReference>
<keyword evidence="1 3" id="KW-0489">Methyltransferase</keyword>
<evidence type="ECO:0000313" key="4">
    <source>
        <dbReference type="Proteomes" id="UP000599688"/>
    </source>
</evidence>
<dbReference type="CDD" id="cd02440">
    <property type="entry name" value="AdoMet_MTases"/>
    <property type="match status" value="1"/>
</dbReference>
<dbReference type="PROSITE" id="PS00092">
    <property type="entry name" value="N6_MTASE"/>
    <property type="match status" value="1"/>
</dbReference>
<protein>
    <submittedName>
        <fullName evidence="3">Methyltransferase</fullName>
    </submittedName>
</protein>
<dbReference type="GO" id="GO:0031167">
    <property type="term" value="P:rRNA methylation"/>
    <property type="evidence" value="ECO:0007669"/>
    <property type="project" value="InterPro"/>
</dbReference>
<organism evidence="3 4">
    <name type="scientific">Psychroflexus salis</name>
    <dbReference type="NCBI Taxonomy" id="1526574"/>
    <lineage>
        <taxon>Bacteria</taxon>
        <taxon>Pseudomonadati</taxon>
        <taxon>Bacteroidota</taxon>
        <taxon>Flavobacteriia</taxon>
        <taxon>Flavobacteriales</taxon>
        <taxon>Flavobacteriaceae</taxon>
        <taxon>Psychroflexus</taxon>
    </lineage>
</organism>
<evidence type="ECO:0000313" key="3">
    <source>
        <dbReference type="EMBL" id="GGE15057.1"/>
    </source>
</evidence>
<proteinExistence type="predicted"/>
<dbReference type="PIRSF" id="PIRSF004553">
    <property type="entry name" value="CHP00095"/>
    <property type="match status" value="1"/>
</dbReference>
<dbReference type="SUPFAM" id="SSF53335">
    <property type="entry name" value="S-adenosyl-L-methionine-dependent methyltransferases"/>
    <property type="match status" value="1"/>
</dbReference>
<reference evidence="3 4" key="1">
    <citation type="journal article" date="2014" name="Int. J. Syst. Evol. Microbiol.">
        <title>Complete genome sequence of Corynebacterium casei LMG S-19264T (=DSM 44701T), isolated from a smear-ripened cheese.</title>
        <authorList>
            <consortium name="US DOE Joint Genome Institute (JGI-PGF)"/>
            <person name="Walter F."/>
            <person name="Albersmeier A."/>
            <person name="Kalinowski J."/>
            <person name="Ruckert C."/>
        </authorList>
    </citation>
    <scope>NUCLEOTIDE SEQUENCE [LARGE SCALE GENOMIC DNA]</scope>
    <source>
        <strain evidence="3 4">CGMCC 1.12925</strain>
    </source>
</reference>
<dbReference type="InterPro" id="IPR002052">
    <property type="entry name" value="DNA_methylase_N6_adenine_CS"/>
</dbReference>
<keyword evidence="2" id="KW-0808">Transferase</keyword>
<gene>
    <name evidence="3" type="ORF">GCM10010831_15470</name>
</gene>
<sequence>MRIVSGKLKGRRITAPKKLPVRPTTDRAKEALFNILNNRFSFKHLKVIDLFAGIGSISFEFASRGTEQITAVDQNYQCIQFLTKTAEKLDLHLNLIKANAFDFVTNNKLTADIVFADPPYNIESEQFLSLIEEVLKATNEVGLCIIEHSKHTDLSAGLHYQETRNYGGSSFSFFSSQEF</sequence>
<evidence type="ECO:0000256" key="2">
    <source>
        <dbReference type="ARBA" id="ARBA00022679"/>
    </source>
</evidence>